<dbReference type="eggNOG" id="COG2255">
    <property type="taxonomic scope" value="Bacteria"/>
</dbReference>
<gene>
    <name evidence="9" type="primary">ruvB</name>
    <name evidence="12" type="ordered locus">Tter_0928</name>
</gene>
<accession>D1CFY9</accession>
<feature type="binding site" evidence="9">
    <location>
        <begin position="129"/>
        <end position="131"/>
    </location>
    <ligand>
        <name>ATP</name>
        <dbReference type="ChEBI" id="CHEBI:30616"/>
    </ligand>
</feature>
<dbReference type="EMBL" id="CP001825">
    <property type="protein sequence ID" value="ACZ41845.1"/>
    <property type="molecule type" value="Genomic_DNA"/>
</dbReference>
<dbReference type="NCBIfam" id="TIGR00635">
    <property type="entry name" value="ruvB"/>
    <property type="match status" value="1"/>
</dbReference>
<dbReference type="Gene3D" id="3.40.50.300">
    <property type="entry name" value="P-loop containing nucleotide triphosphate hydrolases"/>
    <property type="match status" value="1"/>
</dbReference>
<feature type="binding site" evidence="9">
    <location>
        <position position="68"/>
    </location>
    <ligand>
        <name>ATP</name>
        <dbReference type="ChEBI" id="CHEBI:30616"/>
    </ligand>
</feature>
<dbReference type="GO" id="GO:0009378">
    <property type="term" value="F:four-way junction helicase activity"/>
    <property type="evidence" value="ECO:0007669"/>
    <property type="project" value="InterPro"/>
</dbReference>
<feature type="binding site" evidence="9">
    <location>
        <position position="311"/>
    </location>
    <ligand>
        <name>DNA</name>
        <dbReference type="ChEBI" id="CHEBI:16991"/>
    </ligand>
</feature>
<dbReference type="GO" id="GO:0048476">
    <property type="term" value="C:Holliday junction resolvase complex"/>
    <property type="evidence" value="ECO:0007669"/>
    <property type="project" value="UniProtKB-UniRule"/>
</dbReference>
<dbReference type="InterPro" id="IPR027417">
    <property type="entry name" value="P-loop_NTPase"/>
</dbReference>
<comment type="function">
    <text evidence="9">The RuvA-RuvB-RuvC complex processes Holliday junction (HJ) DNA during genetic recombination and DNA repair, while the RuvA-RuvB complex plays an important role in the rescue of blocked DNA replication forks via replication fork reversal (RFR). RuvA specifically binds to HJ cruciform DNA, conferring on it an open structure. The RuvB hexamer acts as an ATP-dependent pump, pulling dsDNA into and through the RuvAB complex. RuvB forms 2 homohexamers on either side of HJ DNA bound by 1 or 2 RuvA tetramers; 4 subunits per hexamer contact DNA at a time. Coordinated motions by a converter formed by DNA-disengaged RuvB subunits stimulates ATP hydrolysis and nucleotide exchange. Immobilization of the converter enables RuvB to convert the ATP-contained energy into a lever motion, pulling 2 nucleotides of DNA out of the RuvA tetramer per ATP hydrolyzed, thus driving DNA branch migration. The RuvB motors rotate together with the DNA substrate, which together with the progressing nucleotide cycle form the mechanistic basis for DNA recombination by continuous HJ branch migration. Branch migration allows RuvC to scan DNA until it finds its consensus sequence, where it cleaves and resolves cruciform DNA.</text>
</comment>
<comment type="subcellular location">
    <subcellularLocation>
        <location evidence="9">Cytoplasm</location>
    </subcellularLocation>
</comment>
<name>D1CFY9_THET1</name>
<dbReference type="OrthoDB" id="9804478at2"/>
<dbReference type="InterPro" id="IPR036388">
    <property type="entry name" value="WH-like_DNA-bd_sf"/>
</dbReference>
<evidence type="ECO:0000259" key="11">
    <source>
        <dbReference type="SMART" id="SM00382"/>
    </source>
</evidence>
<evidence type="ECO:0000256" key="9">
    <source>
        <dbReference type="HAMAP-Rule" id="MF_00016"/>
    </source>
</evidence>
<evidence type="ECO:0000256" key="3">
    <source>
        <dbReference type="ARBA" id="ARBA00022763"/>
    </source>
</evidence>
<evidence type="ECO:0000256" key="6">
    <source>
        <dbReference type="ARBA" id="ARBA00023125"/>
    </source>
</evidence>
<comment type="similarity">
    <text evidence="9">Belongs to the RuvB family.</text>
</comment>
<feature type="binding site" evidence="9">
    <location>
        <position position="316"/>
    </location>
    <ligand>
        <name>DNA</name>
        <dbReference type="ChEBI" id="CHEBI:16991"/>
    </ligand>
</feature>
<evidence type="ECO:0000256" key="4">
    <source>
        <dbReference type="ARBA" id="ARBA00022801"/>
    </source>
</evidence>
<feature type="region of interest" description="Small ATPAse domain (RuvB-S)" evidence="9">
    <location>
        <begin position="183"/>
        <end position="253"/>
    </location>
</feature>
<dbReference type="HOGENOM" id="CLU_055599_1_0_0"/>
<evidence type="ECO:0000313" key="12">
    <source>
        <dbReference type="EMBL" id="ACZ41845.1"/>
    </source>
</evidence>
<dbReference type="InterPro" id="IPR041445">
    <property type="entry name" value="AAA_lid_4"/>
</dbReference>
<feature type="binding site" evidence="9">
    <location>
        <position position="67"/>
    </location>
    <ligand>
        <name>Mg(2+)</name>
        <dbReference type="ChEBI" id="CHEBI:18420"/>
    </ligand>
</feature>
<feature type="region of interest" description="Disordered" evidence="10">
    <location>
        <begin position="329"/>
        <end position="354"/>
    </location>
</feature>
<feature type="binding site" evidence="9">
    <location>
        <position position="63"/>
    </location>
    <ligand>
        <name>ATP</name>
        <dbReference type="ChEBI" id="CHEBI:30616"/>
    </ligand>
</feature>
<keyword evidence="1 9" id="KW-0963">Cytoplasm</keyword>
<feature type="domain" description="AAA+ ATPase" evidence="11">
    <location>
        <begin position="52"/>
        <end position="183"/>
    </location>
</feature>
<dbReference type="KEGG" id="ttr:Tter_0928"/>
<evidence type="ECO:0000256" key="7">
    <source>
        <dbReference type="ARBA" id="ARBA00023172"/>
    </source>
</evidence>
<keyword evidence="7 9" id="KW-0233">DNA recombination</keyword>
<dbReference type="SUPFAM" id="SSF46785">
    <property type="entry name" value="Winged helix' DNA-binding domain"/>
    <property type="match status" value="1"/>
</dbReference>
<dbReference type="Pfam" id="PF05491">
    <property type="entry name" value="WHD_RuvB"/>
    <property type="match status" value="1"/>
</dbReference>
<comment type="catalytic activity">
    <reaction evidence="9">
        <text>ATP + H2O = ADP + phosphate + H(+)</text>
        <dbReference type="Rhea" id="RHEA:13065"/>
        <dbReference type="ChEBI" id="CHEBI:15377"/>
        <dbReference type="ChEBI" id="CHEBI:15378"/>
        <dbReference type="ChEBI" id="CHEBI:30616"/>
        <dbReference type="ChEBI" id="CHEBI:43474"/>
        <dbReference type="ChEBI" id="CHEBI:456216"/>
    </reaction>
</comment>
<feature type="binding site" evidence="9">
    <location>
        <position position="172"/>
    </location>
    <ligand>
        <name>ATP</name>
        <dbReference type="ChEBI" id="CHEBI:30616"/>
    </ligand>
</feature>
<evidence type="ECO:0000256" key="10">
    <source>
        <dbReference type="SAM" id="MobiDB-lite"/>
    </source>
</evidence>
<feature type="binding site" evidence="9">
    <location>
        <position position="66"/>
    </location>
    <ligand>
        <name>ATP</name>
        <dbReference type="ChEBI" id="CHEBI:30616"/>
    </ligand>
</feature>
<keyword evidence="5 9" id="KW-0067">ATP-binding</keyword>
<dbReference type="HAMAP" id="MF_00016">
    <property type="entry name" value="DNA_HJ_migration_RuvB"/>
    <property type="match status" value="1"/>
</dbReference>
<dbReference type="GO" id="GO:0006310">
    <property type="term" value="P:DNA recombination"/>
    <property type="evidence" value="ECO:0007669"/>
    <property type="project" value="UniProtKB-UniRule"/>
</dbReference>
<feature type="region of interest" description="Large ATPase domain (RuvB-L)" evidence="9">
    <location>
        <begin position="2"/>
        <end position="182"/>
    </location>
</feature>
<comment type="domain">
    <text evidence="9">Has 3 domains, the large (RuvB-L) and small ATPase (RuvB-S) domains and the C-terminal head (RuvB-H) domain. The head domain binds DNA, while the ATPase domains jointly bind ATP, ADP or are empty depending on the state of the subunit in the translocation cycle. During a single DNA translocation step the structure of each domain remains the same, but their relative positions change.</text>
</comment>
<protein>
    <recommendedName>
        <fullName evidence="9">Holliday junction branch migration complex subunit RuvB</fullName>
        <ecNumber evidence="9">3.6.4.-</ecNumber>
    </recommendedName>
</protein>
<comment type="subunit">
    <text evidence="9">Homohexamer. Forms an RuvA(8)-RuvB(12)-Holliday junction (HJ) complex. HJ DNA is sandwiched between 2 RuvA tetramers; dsDNA enters through RuvA and exits via RuvB. An RuvB hexamer assembles on each DNA strand where it exits the tetramer. Each RuvB hexamer is contacted by two RuvA subunits (via domain III) on 2 adjacent RuvB subunits; this complex drives branch migration. In the full resolvosome a probable DNA-RuvA(4)-RuvB(12)-RuvC(2) complex forms which resolves the HJ.</text>
</comment>
<dbReference type="Gene3D" id="1.10.10.10">
    <property type="entry name" value="Winged helix-like DNA-binding domain superfamily/Winged helix DNA-binding domain"/>
    <property type="match status" value="1"/>
</dbReference>
<dbReference type="InterPro" id="IPR004605">
    <property type="entry name" value="DNA_helicase_Holl-junc_RuvB"/>
</dbReference>
<keyword evidence="4 9" id="KW-0378">Hydrolase</keyword>
<sequence length="354" mass="39532">MLQRAIDPTKYPEDDIQEATVRPKRLDEYIGQDQIKDRVKVIIEAAKARGEAIDHILLYGPPGLGKTTLATIIANEMGVKIHSTSGPAIERPGDVASILSKLQPFEVLFIDEIHRLPRPVEEMLYSAMEDFKVDFVYGKGPNAGTVTLPLPPFTLIGATTRLALLSSPLRGRFGDIFRLEYQDIDSMAAIVKRAANILKVGITDEGALEIARRSRGTPRVAIRLLRRVRDYAQVRADHLIDHETACKALDIQGVDELGLDEVDRRILLAIIEKFDGGPVGLETLAASISEEPDTIMDVYEPYLLILGFIQRTPRGRVATRRAYDHLSIPYPESKSKTENNTEQPTLWENNEDDE</sequence>
<dbReference type="PANTHER" id="PTHR42848:SF1">
    <property type="entry name" value="HOLLIDAY JUNCTION BRANCH MIGRATION COMPLEX SUBUNIT RUVB"/>
    <property type="match status" value="1"/>
</dbReference>
<dbReference type="Gene3D" id="1.10.8.60">
    <property type="match status" value="1"/>
</dbReference>
<feature type="region of interest" description="Head domain (RuvB-H)" evidence="9">
    <location>
        <begin position="256"/>
        <end position="354"/>
    </location>
</feature>
<keyword evidence="2 9" id="KW-0547">Nucleotide-binding</keyword>
<dbReference type="GO" id="GO:0005524">
    <property type="term" value="F:ATP binding"/>
    <property type="evidence" value="ECO:0007669"/>
    <property type="project" value="UniProtKB-UniRule"/>
</dbReference>
<dbReference type="Pfam" id="PF05496">
    <property type="entry name" value="RuvB_N"/>
    <property type="match status" value="1"/>
</dbReference>
<keyword evidence="3 9" id="KW-0227">DNA damage</keyword>
<reference evidence="13" key="1">
    <citation type="journal article" date="2010" name="Stand. Genomic Sci.">
        <title>Complete genome sequence of 'Thermobaculum terrenum' type strain (YNP1).</title>
        <authorList>
            <person name="Kiss H."/>
            <person name="Cleland D."/>
            <person name="Lapidus A."/>
            <person name="Lucas S."/>
            <person name="Glavina Del Rio T."/>
            <person name="Nolan M."/>
            <person name="Tice H."/>
            <person name="Han C."/>
            <person name="Goodwin L."/>
            <person name="Pitluck S."/>
            <person name="Liolios K."/>
            <person name="Ivanova N."/>
            <person name="Mavromatis K."/>
            <person name="Ovchinnikova G."/>
            <person name="Pati A."/>
            <person name="Chen A."/>
            <person name="Palaniappan K."/>
            <person name="Land M."/>
            <person name="Hauser L."/>
            <person name="Chang Y."/>
            <person name="Jeffries C."/>
            <person name="Lu M."/>
            <person name="Brettin T."/>
            <person name="Detter J."/>
            <person name="Goker M."/>
            <person name="Tindall B."/>
            <person name="Beck B."/>
            <person name="McDermott T."/>
            <person name="Woyke T."/>
            <person name="Bristow J."/>
            <person name="Eisen J."/>
            <person name="Markowitz V."/>
            <person name="Hugenholtz P."/>
            <person name="Kyrpides N."/>
            <person name="Klenk H."/>
            <person name="Cheng J."/>
        </authorList>
    </citation>
    <scope>NUCLEOTIDE SEQUENCE [LARGE SCALE GENOMIC DNA]</scope>
    <source>
        <strain evidence="13">ATCC BAA-798 / YNP1</strain>
    </source>
</reference>
<dbReference type="GO" id="GO:0006281">
    <property type="term" value="P:DNA repair"/>
    <property type="evidence" value="ECO:0007669"/>
    <property type="project" value="UniProtKB-UniRule"/>
</dbReference>
<dbReference type="SMART" id="SM00382">
    <property type="entry name" value="AAA"/>
    <property type="match status" value="1"/>
</dbReference>
<evidence type="ECO:0000256" key="5">
    <source>
        <dbReference type="ARBA" id="ARBA00022840"/>
    </source>
</evidence>
<feature type="binding site" evidence="9">
    <location>
        <position position="67"/>
    </location>
    <ligand>
        <name>ATP</name>
        <dbReference type="ChEBI" id="CHEBI:30616"/>
    </ligand>
</feature>
<dbReference type="GO" id="GO:0000400">
    <property type="term" value="F:four-way junction DNA binding"/>
    <property type="evidence" value="ECO:0007669"/>
    <property type="project" value="UniProtKB-UniRule"/>
</dbReference>
<dbReference type="PANTHER" id="PTHR42848">
    <property type="match status" value="1"/>
</dbReference>
<dbReference type="EC" id="3.6.4.-" evidence="9"/>
<comment type="caution">
    <text evidence="9">Lacks conserved residue(s) required for the propagation of feature annotation.</text>
</comment>
<dbReference type="InterPro" id="IPR008824">
    <property type="entry name" value="RuvB-like_N"/>
</dbReference>
<dbReference type="AlphaFoldDB" id="D1CFY9"/>
<dbReference type="NCBIfam" id="NF000868">
    <property type="entry name" value="PRK00080.1"/>
    <property type="match status" value="1"/>
</dbReference>
<evidence type="ECO:0000313" key="13">
    <source>
        <dbReference type="Proteomes" id="UP000000323"/>
    </source>
</evidence>
<dbReference type="GO" id="GO:0016887">
    <property type="term" value="F:ATP hydrolysis activity"/>
    <property type="evidence" value="ECO:0007669"/>
    <property type="project" value="RHEA"/>
</dbReference>
<dbReference type="SUPFAM" id="SSF52540">
    <property type="entry name" value="P-loop containing nucleoside triphosphate hydrolases"/>
    <property type="match status" value="1"/>
</dbReference>
<dbReference type="Proteomes" id="UP000000323">
    <property type="component" value="Chromosome 1"/>
</dbReference>
<keyword evidence="8 9" id="KW-0234">DNA repair</keyword>
<evidence type="ECO:0000256" key="1">
    <source>
        <dbReference type="ARBA" id="ARBA00022490"/>
    </source>
</evidence>
<feature type="binding site" evidence="9">
    <location>
        <position position="22"/>
    </location>
    <ligand>
        <name>ATP</name>
        <dbReference type="ChEBI" id="CHEBI:30616"/>
    </ligand>
</feature>
<organism evidence="12 13">
    <name type="scientific">Thermobaculum terrenum (strain ATCC BAA-798 / CCMEE 7001 / YNP1)</name>
    <dbReference type="NCBI Taxonomy" id="525904"/>
    <lineage>
        <taxon>Bacteria</taxon>
        <taxon>Bacillati</taxon>
        <taxon>Chloroflexota</taxon>
        <taxon>Chloroflexia</taxon>
        <taxon>Candidatus Thermobaculales</taxon>
        <taxon>Candidatus Thermobaculaceae</taxon>
        <taxon>Thermobaculum</taxon>
    </lineage>
</organism>
<keyword evidence="13" id="KW-1185">Reference proteome</keyword>
<keyword evidence="12" id="KW-0347">Helicase</keyword>
<dbReference type="InterPro" id="IPR036390">
    <property type="entry name" value="WH_DNA-bd_sf"/>
</dbReference>
<dbReference type="InterPro" id="IPR003593">
    <property type="entry name" value="AAA+_ATPase"/>
</dbReference>
<keyword evidence="6 9" id="KW-0238">DNA-binding</keyword>
<proteinExistence type="inferred from homology"/>
<evidence type="ECO:0000256" key="8">
    <source>
        <dbReference type="ARBA" id="ARBA00023204"/>
    </source>
</evidence>
<dbReference type="CDD" id="cd00009">
    <property type="entry name" value="AAA"/>
    <property type="match status" value="1"/>
</dbReference>
<dbReference type="Pfam" id="PF17864">
    <property type="entry name" value="AAA_lid_4"/>
    <property type="match status" value="1"/>
</dbReference>
<dbReference type="InterPro" id="IPR008823">
    <property type="entry name" value="RuvB_wg_C"/>
</dbReference>
<evidence type="ECO:0000256" key="2">
    <source>
        <dbReference type="ARBA" id="ARBA00022741"/>
    </source>
</evidence>
<dbReference type="STRING" id="525904.Tter_0928"/>
<dbReference type="GO" id="GO:0005737">
    <property type="term" value="C:cytoplasm"/>
    <property type="evidence" value="ECO:0007669"/>
    <property type="project" value="UniProtKB-SubCell"/>
</dbReference>
<feature type="binding site" evidence="9">
    <location>
        <position position="219"/>
    </location>
    <ligand>
        <name>ATP</name>
        <dbReference type="ChEBI" id="CHEBI:30616"/>
    </ligand>
</feature>